<feature type="region of interest" description="Disordered" evidence="1">
    <location>
        <begin position="456"/>
        <end position="506"/>
    </location>
</feature>
<dbReference type="InterPro" id="IPR011598">
    <property type="entry name" value="bHLH_dom"/>
</dbReference>
<dbReference type="SUPFAM" id="SSF47459">
    <property type="entry name" value="HLH, helix-loop-helix DNA-binding domain"/>
    <property type="match status" value="1"/>
</dbReference>
<dbReference type="Gene3D" id="4.10.280.10">
    <property type="entry name" value="Helix-loop-helix DNA-binding domain"/>
    <property type="match status" value="1"/>
</dbReference>
<evidence type="ECO:0000256" key="1">
    <source>
        <dbReference type="SAM" id="MobiDB-lite"/>
    </source>
</evidence>
<keyword evidence="4" id="KW-1185">Reference proteome</keyword>
<dbReference type="Proteomes" id="UP000503462">
    <property type="component" value="Chromosome 2"/>
</dbReference>
<feature type="compositionally biased region" description="Polar residues" evidence="1">
    <location>
        <begin position="456"/>
        <end position="484"/>
    </location>
</feature>
<sequence length="577" mass="62740">MIVFLSSLDDPARERLTYQDISLYAYLDDDLILVHTRLVADRFRQPLVSAQDVPGSATGAFRHASKLALVMAQQGRNGHHQDNGADTTSYIFNPMSYNYSQHHATSPLTVLSQQDATVMADFFNNPDTTSNDNAYMPYGVEGKPDFTNNITSDSTMTNHQVQQSHANFTSHSMPQASRIPVNIFDYSPSFLQNNHNQQASNNQSAGDAVAGASALLGLSSSQEQANLLGANSYMTWPNIVGAHLQAPMNNHNVNNSSQSNGSPMRNPPVKSHSTSQIQTQIQPPPTPATSWADIQAQEIAMRTRHPSLQLDTTSTHFPSHQQSWQNAPMSAAPHAGRRPPMMKFGSDNHFSPHGFTGPTNQQQEEKENTLLHMATAGDLATNASDAAQAQRTMTSLGHRHSITAGMPIIPTAHQSPVMVSGMGNSQLQNTFHTGHSTAGNNQSRKRTFSQVENSSTAQVGHDTTGQALPQTINGQRGASTSGHSNEPYRCTKRQNHIASEQKRRDTMKTNYEILGQRVPAVRDGGAMSRSEILHHVANHMEALIAGNQVMCGLAGITLAQLDELPDSEDEQSDGGED</sequence>
<gene>
    <name evidence="3" type="ORF">AMS68_003290</name>
</gene>
<organism evidence="3 4">
    <name type="scientific">Peltaster fructicola</name>
    <dbReference type="NCBI Taxonomy" id="286661"/>
    <lineage>
        <taxon>Eukaryota</taxon>
        <taxon>Fungi</taxon>
        <taxon>Dikarya</taxon>
        <taxon>Ascomycota</taxon>
        <taxon>Pezizomycotina</taxon>
        <taxon>Dothideomycetes</taxon>
        <taxon>Dothideomycetes incertae sedis</taxon>
        <taxon>Peltaster</taxon>
    </lineage>
</organism>
<dbReference type="OrthoDB" id="5778525at2759"/>
<evidence type="ECO:0000313" key="3">
    <source>
        <dbReference type="EMBL" id="QIW97772.1"/>
    </source>
</evidence>
<dbReference type="GO" id="GO:0046983">
    <property type="term" value="F:protein dimerization activity"/>
    <property type="evidence" value="ECO:0007669"/>
    <property type="project" value="InterPro"/>
</dbReference>
<feature type="compositionally biased region" description="Low complexity" evidence="1">
    <location>
        <begin position="271"/>
        <end position="281"/>
    </location>
</feature>
<protein>
    <recommendedName>
        <fullName evidence="2">BHLH domain-containing protein</fullName>
    </recommendedName>
</protein>
<dbReference type="AlphaFoldDB" id="A0A6H0XSS8"/>
<reference evidence="3 4" key="1">
    <citation type="journal article" date="2016" name="Sci. Rep.">
        <title>Peltaster fructicola genome reveals evolution from an invasive phytopathogen to an ectophytic parasite.</title>
        <authorList>
            <person name="Xu C."/>
            <person name="Chen H."/>
            <person name="Gleason M.L."/>
            <person name="Xu J.R."/>
            <person name="Liu H."/>
            <person name="Zhang R."/>
            <person name="Sun G."/>
        </authorList>
    </citation>
    <scope>NUCLEOTIDE SEQUENCE [LARGE SCALE GENOMIC DNA]</scope>
    <source>
        <strain evidence="3 4">LNHT1506</strain>
    </source>
</reference>
<feature type="domain" description="BHLH" evidence="2">
    <location>
        <begin position="491"/>
        <end position="543"/>
    </location>
</feature>
<feature type="region of interest" description="Disordered" evidence="1">
    <location>
        <begin position="247"/>
        <end position="289"/>
    </location>
</feature>
<evidence type="ECO:0000313" key="4">
    <source>
        <dbReference type="Proteomes" id="UP000503462"/>
    </source>
</evidence>
<dbReference type="Pfam" id="PF00010">
    <property type="entry name" value="HLH"/>
    <property type="match status" value="1"/>
</dbReference>
<dbReference type="InterPro" id="IPR036638">
    <property type="entry name" value="HLH_DNA-bd_sf"/>
</dbReference>
<name>A0A6H0XSS8_9PEZI</name>
<dbReference type="EMBL" id="CP051140">
    <property type="protein sequence ID" value="QIW97772.1"/>
    <property type="molecule type" value="Genomic_DNA"/>
</dbReference>
<feature type="compositionally biased region" description="Low complexity" evidence="1">
    <location>
        <begin position="249"/>
        <end position="262"/>
    </location>
</feature>
<accession>A0A6H0XSS8</accession>
<proteinExistence type="predicted"/>
<evidence type="ECO:0000259" key="2">
    <source>
        <dbReference type="PROSITE" id="PS50888"/>
    </source>
</evidence>
<dbReference type="PROSITE" id="PS50888">
    <property type="entry name" value="BHLH"/>
    <property type="match status" value="1"/>
</dbReference>